<name>A0A1Y2B444_9TREE</name>
<dbReference type="Pfam" id="PF01764">
    <property type="entry name" value="Lipase_3"/>
    <property type="match status" value="1"/>
</dbReference>
<dbReference type="EMBL" id="MCFC01000025">
    <property type="protein sequence ID" value="ORY29504.1"/>
    <property type="molecule type" value="Genomic_DNA"/>
</dbReference>
<dbReference type="CDD" id="cd00741">
    <property type="entry name" value="Lipase"/>
    <property type="match status" value="1"/>
</dbReference>
<keyword evidence="2" id="KW-0732">Signal</keyword>
<gene>
    <name evidence="4" type="ORF">BCR39DRAFT_169167</name>
</gene>
<dbReference type="InterPro" id="IPR002921">
    <property type="entry name" value="Fungal_lipase-type"/>
</dbReference>
<protein>
    <recommendedName>
        <fullName evidence="3">Fungal lipase-type domain-containing protein</fullName>
    </recommendedName>
</protein>
<comment type="caution">
    <text evidence="4">The sequence shown here is derived from an EMBL/GenBank/DDBJ whole genome shotgun (WGS) entry which is preliminary data.</text>
</comment>
<evidence type="ECO:0000313" key="4">
    <source>
        <dbReference type="EMBL" id="ORY29504.1"/>
    </source>
</evidence>
<keyword evidence="5" id="KW-1185">Reference proteome</keyword>
<dbReference type="AlphaFoldDB" id="A0A1Y2B444"/>
<dbReference type="SUPFAM" id="SSF53474">
    <property type="entry name" value="alpha/beta-Hydrolases"/>
    <property type="match status" value="1"/>
</dbReference>
<sequence length="396" mass="42763">MLFSTTLALLSTLSSISAMPTKRFITVLGTKDTTFQNLPVGRTAISRHDMSEIGRLASAVNLAYCSNEQQLELPGPAQMGLQPGRHRRRSAPNTESESHVVISSSDPEFEHLAQQVDMSWYISHSPSTQTLTLAFSSLSSVDDTLELLASSPSDLNITSDEFLLPLPYWLFPPEVQPQTEPPRIHHSLIKPFETHGTPALEALLDLLETPPLPLASHIPKNTPRDVLRSFTKHSATPLPIKTVEIIGHGLGAAVGLVAAIALHLEVTGPASQSYAVPLSPISIRTTLFGLPRVGDESFALWVDGLILSSPDTLQINRITSFADTIPHLPERHLDLAHPSLGEIWIGADPRMGYACRSAQLGQESDQCSGGLALQQTSLLDHAGPFGGVWIGKASCQ</sequence>
<feature type="signal peptide" evidence="2">
    <location>
        <begin position="1"/>
        <end position="18"/>
    </location>
</feature>
<dbReference type="Gene3D" id="3.40.50.1820">
    <property type="entry name" value="alpha/beta hydrolase"/>
    <property type="match status" value="1"/>
</dbReference>
<feature type="compositionally biased region" description="Polar residues" evidence="1">
    <location>
        <begin position="91"/>
        <end position="104"/>
    </location>
</feature>
<dbReference type="Proteomes" id="UP000193986">
    <property type="component" value="Unassembled WGS sequence"/>
</dbReference>
<feature type="chain" id="PRO_5013141534" description="Fungal lipase-type domain-containing protein" evidence="2">
    <location>
        <begin position="19"/>
        <end position="396"/>
    </location>
</feature>
<dbReference type="OrthoDB" id="426718at2759"/>
<evidence type="ECO:0000256" key="2">
    <source>
        <dbReference type="SAM" id="SignalP"/>
    </source>
</evidence>
<evidence type="ECO:0000256" key="1">
    <source>
        <dbReference type="SAM" id="MobiDB-lite"/>
    </source>
</evidence>
<reference evidence="4 5" key="1">
    <citation type="submission" date="2016-07" db="EMBL/GenBank/DDBJ databases">
        <title>Pervasive Adenine N6-methylation of Active Genes in Fungi.</title>
        <authorList>
            <consortium name="DOE Joint Genome Institute"/>
            <person name="Mondo S.J."/>
            <person name="Dannebaum R.O."/>
            <person name="Kuo R.C."/>
            <person name="Labutti K."/>
            <person name="Haridas S."/>
            <person name="Kuo A."/>
            <person name="Salamov A."/>
            <person name="Ahrendt S.R."/>
            <person name="Lipzen A."/>
            <person name="Sullivan W."/>
            <person name="Andreopoulos W.B."/>
            <person name="Clum A."/>
            <person name="Lindquist E."/>
            <person name="Daum C."/>
            <person name="Ramamoorthy G.K."/>
            <person name="Gryganskyi A."/>
            <person name="Culley D."/>
            <person name="Magnuson J.K."/>
            <person name="James T.Y."/>
            <person name="O'Malley M.A."/>
            <person name="Stajich J.E."/>
            <person name="Spatafora J.W."/>
            <person name="Visel A."/>
            <person name="Grigoriev I.V."/>
        </authorList>
    </citation>
    <scope>NUCLEOTIDE SEQUENCE [LARGE SCALE GENOMIC DNA]</scope>
    <source>
        <strain evidence="4 5">68-887.2</strain>
    </source>
</reference>
<dbReference type="InterPro" id="IPR029058">
    <property type="entry name" value="AB_hydrolase_fold"/>
</dbReference>
<feature type="domain" description="Fungal lipase-type" evidence="3">
    <location>
        <begin position="241"/>
        <end position="330"/>
    </location>
</feature>
<dbReference type="GO" id="GO:0006629">
    <property type="term" value="P:lipid metabolic process"/>
    <property type="evidence" value="ECO:0007669"/>
    <property type="project" value="InterPro"/>
</dbReference>
<evidence type="ECO:0000259" key="3">
    <source>
        <dbReference type="Pfam" id="PF01764"/>
    </source>
</evidence>
<dbReference type="InParanoid" id="A0A1Y2B444"/>
<evidence type="ECO:0000313" key="5">
    <source>
        <dbReference type="Proteomes" id="UP000193986"/>
    </source>
</evidence>
<feature type="region of interest" description="Disordered" evidence="1">
    <location>
        <begin position="73"/>
        <end position="104"/>
    </location>
</feature>
<accession>A0A1Y2B444</accession>
<proteinExistence type="predicted"/>
<organism evidence="4 5">
    <name type="scientific">Naematelia encephala</name>
    <dbReference type="NCBI Taxonomy" id="71784"/>
    <lineage>
        <taxon>Eukaryota</taxon>
        <taxon>Fungi</taxon>
        <taxon>Dikarya</taxon>
        <taxon>Basidiomycota</taxon>
        <taxon>Agaricomycotina</taxon>
        <taxon>Tremellomycetes</taxon>
        <taxon>Tremellales</taxon>
        <taxon>Naemateliaceae</taxon>
        <taxon>Naematelia</taxon>
    </lineage>
</organism>
<dbReference type="STRING" id="71784.A0A1Y2B444"/>